<dbReference type="InterPro" id="IPR001623">
    <property type="entry name" value="DnaJ_domain"/>
</dbReference>
<organism evidence="7 8">
    <name type="scientific">Syncephalastrum racemosum</name>
    <name type="common">Filamentous fungus</name>
    <dbReference type="NCBI Taxonomy" id="13706"/>
    <lineage>
        <taxon>Eukaryota</taxon>
        <taxon>Fungi</taxon>
        <taxon>Fungi incertae sedis</taxon>
        <taxon>Mucoromycota</taxon>
        <taxon>Mucoromycotina</taxon>
        <taxon>Mucoromycetes</taxon>
        <taxon>Mucorales</taxon>
        <taxon>Syncephalastraceae</taxon>
        <taxon>Syncephalastrum</taxon>
    </lineage>
</organism>
<dbReference type="GO" id="GO:0071218">
    <property type="term" value="P:cellular response to misfolded protein"/>
    <property type="evidence" value="ECO:0007669"/>
    <property type="project" value="TreeGrafter"/>
</dbReference>
<dbReference type="Pfam" id="PF00226">
    <property type="entry name" value="DnaJ"/>
    <property type="match status" value="1"/>
</dbReference>
<dbReference type="PRINTS" id="PR00625">
    <property type="entry name" value="JDOMAIN"/>
</dbReference>
<keyword evidence="8" id="KW-1185">Reference proteome</keyword>
<dbReference type="Pfam" id="PF09320">
    <property type="entry name" value="DUF1977"/>
    <property type="match status" value="1"/>
</dbReference>
<reference evidence="7 8" key="1">
    <citation type="submission" date="2016-07" db="EMBL/GenBank/DDBJ databases">
        <title>Pervasive Adenine N6-methylation of Active Genes in Fungi.</title>
        <authorList>
            <consortium name="DOE Joint Genome Institute"/>
            <person name="Mondo S.J."/>
            <person name="Dannebaum R.O."/>
            <person name="Kuo R.C."/>
            <person name="Labutti K."/>
            <person name="Haridas S."/>
            <person name="Kuo A."/>
            <person name="Salamov A."/>
            <person name="Ahrendt S.R."/>
            <person name="Lipzen A."/>
            <person name="Sullivan W."/>
            <person name="Andreopoulos W.B."/>
            <person name="Clum A."/>
            <person name="Lindquist E."/>
            <person name="Daum C."/>
            <person name="Ramamoorthy G.K."/>
            <person name="Gryganskyi A."/>
            <person name="Culley D."/>
            <person name="Magnuson J.K."/>
            <person name="James T.Y."/>
            <person name="O'Malley M.A."/>
            <person name="Stajich J.E."/>
            <person name="Spatafora J.W."/>
            <person name="Visel A."/>
            <person name="Grigoriev I.V."/>
        </authorList>
    </citation>
    <scope>NUCLEOTIDE SEQUENCE [LARGE SCALE GENOMIC DNA]</scope>
    <source>
        <strain evidence="7 8">NRRL 2496</strain>
    </source>
</reference>
<dbReference type="AlphaFoldDB" id="A0A1X2HAU7"/>
<evidence type="ECO:0000256" key="3">
    <source>
        <dbReference type="ARBA" id="ARBA00022989"/>
    </source>
</evidence>
<dbReference type="GO" id="GO:0030544">
    <property type="term" value="F:Hsp70 protein binding"/>
    <property type="evidence" value="ECO:0007669"/>
    <property type="project" value="TreeGrafter"/>
</dbReference>
<dbReference type="PANTHER" id="PTHR43908:SF3">
    <property type="entry name" value="AT29763P-RELATED"/>
    <property type="match status" value="1"/>
</dbReference>
<dbReference type="PROSITE" id="PS50076">
    <property type="entry name" value="DNAJ_2"/>
    <property type="match status" value="1"/>
</dbReference>
<evidence type="ECO:0000256" key="4">
    <source>
        <dbReference type="ARBA" id="ARBA00023136"/>
    </source>
</evidence>
<dbReference type="InterPro" id="IPR051100">
    <property type="entry name" value="DnaJ_subfamily_B/C"/>
</dbReference>
<feature type="region of interest" description="Disordered" evidence="5">
    <location>
        <begin position="47"/>
        <end position="87"/>
    </location>
</feature>
<dbReference type="STRING" id="13706.A0A1X2HAU7"/>
<dbReference type="OMA" id="ARSREHN"/>
<evidence type="ECO:0000313" key="7">
    <source>
        <dbReference type="EMBL" id="ORY95801.1"/>
    </source>
</evidence>
<dbReference type="PANTHER" id="PTHR43908">
    <property type="entry name" value="AT29763P-RELATED"/>
    <property type="match status" value="1"/>
</dbReference>
<dbReference type="FunFam" id="1.10.287.110:FF:000070">
    <property type="entry name" value="Endoplasmic reticulum protein, putative"/>
    <property type="match status" value="1"/>
</dbReference>
<evidence type="ECO:0000313" key="8">
    <source>
        <dbReference type="Proteomes" id="UP000242180"/>
    </source>
</evidence>
<sequence length="401" mass="44290">METNKDEALRCLSIAKNHYGNGNYPAALRLTKKSINLYPTEAAQEFLSKAEKAAESQPASSPSDTPAAPKQKTQQESSSNDEKKYNPDQVAAVKRILSCGTDYYKVLSLDKSCQEVHIKKAYKKLALQFHPDKNKAPGADEAFKLISKAFSVLSDPQKRAIHDAGGGDPEQRGSSQARSGFSGFQSYGNSPFGGGDEISPEDLFNMFFGGSSAFGGPGFSSATFVGPGFAPHTYYRGGAGRRAAQQQQQQFFRARQQQQQGAHGNAWTILLQILPLLVLFGYSLLSGLFTDTDPLFSLRQTPKFSEMRQTNAHHVPYYVNPSVFSSAASTRHKLYKVEQQVEIETVRGLQNACTAEKRLRHSQLTAAGGFWGIGRNEEEYQRILKTPLKSCEELRRFGYTD</sequence>
<dbReference type="OrthoDB" id="1507364at2759"/>
<evidence type="ECO:0000256" key="1">
    <source>
        <dbReference type="ARBA" id="ARBA00004167"/>
    </source>
</evidence>
<feature type="region of interest" description="Disordered" evidence="5">
    <location>
        <begin position="159"/>
        <end position="180"/>
    </location>
</feature>
<protein>
    <recommendedName>
        <fullName evidence="6">J domain-containing protein</fullName>
    </recommendedName>
</protein>
<evidence type="ECO:0000256" key="2">
    <source>
        <dbReference type="ARBA" id="ARBA00022692"/>
    </source>
</evidence>
<dbReference type="FunCoup" id="A0A1X2HAU7">
    <property type="interactions" value="487"/>
</dbReference>
<comment type="caution">
    <text evidence="7">The sequence shown here is derived from an EMBL/GenBank/DDBJ whole genome shotgun (WGS) entry which is preliminary data.</text>
</comment>
<keyword evidence="2" id="KW-0812">Transmembrane</keyword>
<feature type="domain" description="J" evidence="6">
    <location>
        <begin position="102"/>
        <end position="166"/>
    </location>
</feature>
<name>A0A1X2HAU7_SYNRA</name>
<evidence type="ECO:0000259" key="6">
    <source>
        <dbReference type="PROSITE" id="PS50076"/>
    </source>
</evidence>
<dbReference type="EMBL" id="MCGN01000006">
    <property type="protein sequence ID" value="ORY95801.1"/>
    <property type="molecule type" value="Genomic_DNA"/>
</dbReference>
<feature type="compositionally biased region" description="Low complexity" evidence="5">
    <location>
        <begin position="56"/>
        <end position="69"/>
    </location>
</feature>
<dbReference type="InterPro" id="IPR036869">
    <property type="entry name" value="J_dom_sf"/>
</dbReference>
<dbReference type="InterPro" id="IPR015399">
    <property type="entry name" value="DUF1977_DnaJ-like"/>
</dbReference>
<keyword evidence="4" id="KW-0472">Membrane</keyword>
<comment type="subcellular location">
    <subcellularLocation>
        <location evidence="1">Membrane</location>
        <topology evidence="1">Single-pass membrane protein</topology>
    </subcellularLocation>
</comment>
<dbReference type="Proteomes" id="UP000242180">
    <property type="component" value="Unassembled WGS sequence"/>
</dbReference>
<keyword evidence="3" id="KW-1133">Transmembrane helix</keyword>
<dbReference type="GO" id="GO:0005789">
    <property type="term" value="C:endoplasmic reticulum membrane"/>
    <property type="evidence" value="ECO:0007669"/>
    <property type="project" value="TreeGrafter"/>
</dbReference>
<dbReference type="SMART" id="SM00271">
    <property type="entry name" value="DnaJ"/>
    <property type="match status" value="1"/>
</dbReference>
<accession>A0A1X2HAU7</accession>
<dbReference type="InParanoid" id="A0A1X2HAU7"/>
<evidence type="ECO:0000256" key="5">
    <source>
        <dbReference type="SAM" id="MobiDB-lite"/>
    </source>
</evidence>
<gene>
    <name evidence="7" type="ORF">BCR43DRAFT_459713</name>
</gene>
<dbReference type="CDD" id="cd06257">
    <property type="entry name" value="DnaJ"/>
    <property type="match status" value="1"/>
</dbReference>
<proteinExistence type="predicted"/>
<dbReference type="SUPFAM" id="SSF46565">
    <property type="entry name" value="Chaperone J-domain"/>
    <property type="match status" value="1"/>
</dbReference>
<dbReference type="Gene3D" id="1.10.287.110">
    <property type="entry name" value="DnaJ domain"/>
    <property type="match status" value="1"/>
</dbReference>